<gene>
    <name evidence="2" type="primary">citF</name>
    <name evidence="2" type="ORF">L2W38_11425</name>
</gene>
<dbReference type="SUPFAM" id="SSF100950">
    <property type="entry name" value="NagB/RpiA/CoA transferase-like"/>
    <property type="match status" value="2"/>
</dbReference>
<name>A0ABS9EQF5_9BACT</name>
<comment type="catalytic activity">
    <reaction evidence="1">
        <text>citrate = oxaloacetate + acetate</text>
        <dbReference type="Rhea" id="RHEA:10760"/>
        <dbReference type="ChEBI" id="CHEBI:16452"/>
        <dbReference type="ChEBI" id="CHEBI:16947"/>
        <dbReference type="ChEBI" id="CHEBI:30089"/>
        <dbReference type="EC" id="4.1.3.6"/>
    </reaction>
</comment>
<dbReference type="RefSeq" id="WP_236100123.1">
    <property type="nucleotide sequence ID" value="NZ_JAKGUD010000015.1"/>
</dbReference>
<dbReference type="PANTHER" id="PTHR40596">
    <property type="entry name" value="CITRATE LYASE ALPHA CHAIN"/>
    <property type="match status" value="1"/>
</dbReference>
<evidence type="ECO:0000313" key="3">
    <source>
        <dbReference type="Proteomes" id="UP001200430"/>
    </source>
</evidence>
<dbReference type="Pfam" id="PF04223">
    <property type="entry name" value="CitF"/>
    <property type="match status" value="1"/>
</dbReference>
<dbReference type="GO" id="GO:0008815">
    <property type="term" value="F:citrate (pro-3S)-lyase activity"/>
    <property type="evidence" value="ECO:0007669"/>
    <property type="project" value="UniProtKB-EC"/>
</dbReference>
<comment type="caution">
    <text evidence="2">The sequence shown here is derived from an EMBL/GenBank/DDBJ whole genome shotgun (WGS) entry which is preliminary data.</text>
</comment>
<comment type="catalytic activity">
    <reaction evidence="1">
        <text>citrate + acetyl-CoA = (3S)-citryl-CoA + acetate</text>
        <dbReference type="Rhea" id="RHEA:19405"/>
        <dbReference type="ChEBI" id="CHEBI:16947"/>
        <dbReference type="ChEBI" id="CHEBI:30089"/>
        <dbReference type="ChEBI" id="CHEBI:57288"/>
        <dbReference type="ChEBI" id="CHEBI:57321"/>
        <dbReference type="EC" id="2.8.3.10"/>
    </reaction>
</comment>
<evidence type="ECO:0000313" key="2">
    <source>
        <dbReference type="EMBL" id="MCF4143422.1"/>
    </source>
</evidence>
<proteinExistence type="predicted"/>
<dbReference type="PANTHER" id="PTHR40596:SF1">
    <property type="entry name" value="CITRATE LYASE ALPHA CHAIN"/>
    <property type="match status" value="1"/>
</dbReference>
<keyword evidence="1" id="KW-0963">Cytoplasm</keyword>
<dbReference type="NCBIfam" id="TIGR01584">
    <property type="entry name" value="citF"/>
    <property type="match status" value="1"/>
</dbReference>
<sequence>MRDKMIGSLREALKAMGLTDGMILSFHHHLRNGDAVLNGTLDAASSLGISGLTVAASSIFPVHAPLVEHIRRGTVSRLEVNYMSGPVADFVSRGGMMEPVIFRTHGGRPRAIESGELPIDIAVVAAPSADGRGNLTGTKGPSACGSLGYAMADARCAKRVLAVTDNPVDRVAPASIDQSLVDAVVTVDSIGDPAGIVSGTTRMPRDPVALVMARYAAMAIKASGLLADGVSFQTGAGGASLAAASYLRDIMRDLGVVGSFGMGGITSHMVRFLREGLVKRLYDVQCFDLEAVKSIAEDERHVEVSASLYASPGTKGPLVDDLDVVILGATEIDLDFNVNVHTDSSGRIIGGSGGHSDTAAGAKLAVVVAPLVRSRLPIVVDRVTTVSTPGDTVDLLVTERGMAVNPARPELRETLDRAGLPVMSIGELREIALSITGIPRTYRPKGRTVGIVEYRDGRVIDRISEVS</sequence>
<keyword evidence="1 2" id="KW-0808">Transferase</keyword>
<dbReference type="EC" id="4.1.3.6" evidence="1"/>
<dbReference type="Gene3D" id="3.40.1080.10">
    <property type="entry name" value="Glutaconate Coenzyme A-transferase"/>
    <property type="match status" value="2"/>
</dbReference>
<accession>A0ABS9EQF5</accession>
<keyword evidence="1 2" id="KW-0456">Lyase</keyword>
<dbReference type="Proteomes" id="UP001200430">
    <property type="component" value="Unassembled WGS sequence"/>
</dbReference>
<dbReference type="EMBL" id="JAKGUD010000015">
    <property type="protein sequence ID" value="MCF4143422.1"/>
    <property type="molecule type" value="Genomic_DNA"/>
</dbReference>
<organism evidence="2 3">
    <name type="scientific">Dethiosulfovibrio marinus</name>
    <dbReference type="NCBI Taxonomy" id="133532"/>
    <lineage>
        <taxon>Bacteria</taxon>
        <taxon>Thermotogati</taxon>
        <taxon>Synergistota</taxon>
        <taxon>Synergistia</taxon>
        <taxon>Synergistales</taxon>
        <taxon>Dethiosulfovibrionaceae</taxon>
        <taxon>Dethiosulfovibrio</taxon>
    </lineage>
</organism>
<dbReference type="PIRSF" id="PIRSF009451">
    <property type="entry name" value="Citrt_lyas_alpha"/>
    <property type="match status" value="1"/>
</dbReference>
<dbReference type="EC" id="2.8.3.10" evidence="1"/>
<dbReference type="GO" id="GO:0008814">
    <property type="term" value="F:citrate CoA-transferase activity"/>
    <property type="evidence" value="ECO:0007669"/>
    <property type="project" value="UniProtKB-EC"/>
</dbReference>
<protein>
    <recommendedName>
        <fullName evidence="1">Citrate lyase alpha chain</fullName>
        <shortName evidence="1">Citrase alpha chain</shortName>
        <ecNumber evidence="1">2.8.3.10</ecNumber>
        <ecNumber evidence="1">4.1.3.6</ecNumber>
    </recommendedName>
    <alternativeName>
        <fullName evidence="1">Citrate (pro-3S)-lyase alpha chain</fullName>
    </alternativeName>
    <alternativeName>
        <fullName evidence="1">Citrate CoA-transferase subunit</fullName>
    </alternativeName>
</protein>
<comment type="subcellular location">
    <subcellularLocation>
        <location evidence="1">Cytoplasm</location>
    </subcellularLocation>
</comment>
<evidence type="ECO:0000256" key="1">
    <source>
        <dbReference type="PIRNR" id="PIRNR009451"/>
    </source>
</evidence>
<reference evidence="2 3" key="1">
    <citation type="submission" date="2022-01" db="EMBL/GenBank/DDBJ databases">
        <title>Dethiosulfovibrio faecalis sp. nov., a novel proteolytic, non-sulfur-reducing bacterium isolated from a marine aquaculture solid waste bioreactor.</title>
        <authorList>
            <person name="Grabowski S."/>
            <person name="Apolinario E."/>
            <person name="Schneider N."/>
            <person name="Marshall C.W."/>
            <person name="Sowers K.R."/>
        </authorList>
    </citation>
    <scope>NUCLEOTIDE SEQUENCE [LARGE SCALE GENOMIC DNA]</scope>
    <source>
        <strain evidence="2 3">DSM 12537</strain>
    </source>
</reference>
<dbReference type="InterPro" id="IPR037171">
    <property type="entry name" value="NagB/RpiA_transferase-like"/>
</dbReference>
<dbReference type="InterPro" id="IPR006472">
    <property type="entry name" value="Citrate_lyase_asu"/>
</dbReference>
<keyword evidence="3" id="KW-1185">Reference proteome</keyword>